<dbReference type="SUPFAM" id="SSF82114">
    <property type="entry name" value="Riboflavin kinase-like"/>
    <property type="match status" value="1"/>
</dbReference>
<keyword evidence="3" id="KW-0285">Flavoprotein</keyword>
<evidence type="ECO:0000256" key="5">
    <source>
        <dbReference type="ARBA" id="ARBA00022679"/>
    </source>
</evidence>
<sequence>MRCATFWDSQQNVMGPETLAPRSASDARPARRADLARRFFTMFKSGFMGTRTGATKDTSATAVSGSRRYKVMSIESLGDGGSDGSAVNGAGGTTPQLPFLLKASVVKGFGRGSKLLGIPTANLNMDQVGPVVDSWPNGIYYGFSCLKGDVYKAVASIGTNPYFKNSQKTVEPHLLHEFPDDFYGEELKFLVCGYVRPERSFASLEELVAAIRSDIEVARTALEAPDWRMLGTREAAWAGG</sequence>
<dbReference type="GO" id="GO:0005524">
    <property type="term" value="F:ATP binding"/>
    <property type="evidence" value="ECO:0007669"/>
    <property type="project" value="UniProtKB-KW"/>
</dbReference>
<evidence type="ECO:0000256" key="2">
    <source>
        <dbReference type="ARBA" id="ARBA00012105"/>
    </source>
</evidence>
<name>W7UAD3_9STRA</name>
<keyword evidence="5" id="KW-0808">Transferase</keyword>
<accession>W7UAD3</accession>
<dbReference type="FunFam" id="2.40.30.30:FF:000005">
    <property type="entry name" value="Haloacid dehalogenase-like hydrolase domain-containing protein 1A"/>
    <property type="match status" value="1"/>
</dbReference>
<dbReference type="AlphaFoldDB" id="W7UAD3"/>
<dbReference type="Proteomes" id="UP000019335">
    <property type="component" value="Chromosome 2"/>
</dbReference>
<keyword evidence="10" id="KW-1185">Reference proteome</keyword>
<dbReference type="GO" id="GO:0008531">
    <property type="term" value="F:riboflavin kinase activity"/>
    <property type="evidence" value="ECO:0007669"/>
    <property type="project" value="UniProtKB-EC"/>
</dbReference>
<evidence type="ECO:0000256" key="3">
    <source>
        <dbReference type="ARBA" id="ARBA00022630"/>
    </source>
</evidence>
<evidence type="ECO:0000256" key="6">
    <source>
        <dbReference type="ARBA" id="ARBA00022741"/>
    </source>
</evidence>
<protein>
    <recommendedName>
        <fullName evidence="2">riboflavin kinase</fullName>
        <ecNumber evidence="2">2.7.1.26</ecNumber>
    </recommendedName>
</protein>
<dbReference type="InterPro" id="IPR023468">
    <property type="entry name" value="Riboflavin_kinase"/>
</dbReference>
<evidence type="ECO:0000313" key="9">
    <source>
        <dbReference type="EMBL" id="EWM29736.1"/>
    </source>
</evidence>
<evidence type="ECO:0000259" key="8">
    <source>
        <dbReference type="SMART" id="SM00904"/>
    </source>
</evidence>
<organism evidence="9 10">
    <name type="scientific">Nannochloropsis gaditana</name>
    <dbReference type="NCBI Taxonomy" id="72520"/>
    <lineage>
        <taxon>Eukaryota</taxon>
        <taxon>Sar</taxon>
        <taxon>Stramenopiles</taxon>
        <taxon>Ochrophyta</taxon>
        <taxon>Eustigmatophyceae</taxon>
        <taxon>Eustigmatales</taxon>
        <taxon>Monodopsidaceae</taxon>
        <taxon>Nannochloropsis</taxon>
    </lineage>
</organism>
<dbReference type="Pfam" id="PF01687">
    <property type="entry name" value="Flavokinase"/>
    <property type="match status" value="1"/>
</dbReference>
<evidence type="ECO:0000256" key="7">
    <source>
        <dbReference type="ARBA" id="ARBA00022840"/>
    </source>
</evidence>
<dbReference type="SMART" id="SM00904">
    <property type="entry name" value="Flavokinase"/>
    <property type="match status" value="1"/>
</dbReference>
<dbReference type="PANTHER" id="PTHR22749:SF6">
    <property type="entry name" value="RIBOFLAVIN KINASE"/>
    <property type="match status" value="1"/>
</dbReference>
<dbReference type="EMBL" id="AZIL01000117">
    <property type="protein sequence ID" value="EWM29736.1"/>
    <property type="molecule type" value="Genomic_DNA"/>
</dbReference>
<dbReference type="GO" id="GO:0009398">
    <property type="term" value="P:FMN biosynthetic process"/>
    <property type="evidence" value="ECO:0007669"/>
    <property type="project" value="UniProtKB-UniPathway"/>
</dbReference>
<reference evidence="9 10" key="1">
    <citation type="journal article" date="2014" name="Mol. Plant">
        <title>Chromosome Scale Genome Assembly and Transcriptome Profiling of Nannochloropsis gaditana in Nitrogen Depletion.</title>
        <authorList>
            <person name="Corteggiani Carpinelli E."/>
            <person name="Telatin A."/>
            <person name="Vitulo N."/>
            <person name="Forcato C."/>
            <person name="D'Angelo M."/>
            <person name="Schiavon R."/>
            <person name="Vezzi A."/>
            <person name="Giacometti G.M."/>
            <person name="Morosinotto T."/>
            <person name="Valle G."/>
        </authorList>
    </citation>
    <scope>NUCLEOTIDE SEQUENCE [LARGE SCALE GENOMIC DNA]</scope>
    <source>
        <strain evidence="9 10">B-31</strain>
    </source>
</reference>
<evidence type="ECO:0000256" key="1">
    <source>
        <dbReference type="ARBA" id="ARBA00005201"/>
    </source>
</evidence>
<dbReference type="Gene3D" id="2.40.30.30">
    <property type="entry name" value="Riboflavin kinase-like"/>
    <property type="match status" value="1"/>
</dbReference>
<dbReference type="GO" id="GO:0009231">
    <property type="term" value="P:riboflavin biosynthetic process"/>
    <property type="evidence" value="ECO:0007669"/>
    <property type="project" value="InterPro"/>
</dbReference>
<proteinExistence type="predicted"/>
<keyword evidence="7" id="KW-0067">ATP-binding</keyword>
<dbReference type="EC" id="2.7.1.26" evidence="2"/>
<comment type="caution">
    <text evidence="9">The sequence shown here is derived from an EMBL/GenBank/DDBJ whole genome shotgun (WGS) entry which is preliminary data.</text>
</comment>
<keyword evidence="4" id="KW-0288">FMN</keyword>
<dbReference type="PANTHER" id="PTHR22749">
    <property type="entry name" value="RIBOFLAVIN KINASE/FMN ADENYLYLTRANSFERASE"/>
    <property type="match status" value="1"/>
</dbReference>
<gene>
    <name evidence="9" type="ORF">Naga_100022g30</name>
</gene>
<keyword evidence="9" id="KW-0418">Kinase</keyword>
<dbReference type="InterPro" id="IPR015865">
    <property type="entry name" value="Riboflavin_kinase_bac/euk"/>
</dbReference>
<feature type="domain" description="Riboflavin kinase" evidence="8">
    <location>
        <begin position="96"/>
        <end position="223"/>
    </location>
</feature>
<comment type="pathway">
    <text evidence="1">Cofactor biosynthesis; FMN biosynthesis; FMN from riboflavin (ATP route): step 1/1.</text>
</comment>
<dbReference type="UniPathway" id="UPA00276">
    <property type="reaction ID" value="UER00406"/>
</dbReference>
<evidence type="ECO:0000313" key="10">
    <source>
        <dbReference type="Proteomes" id="UP000019335"/>
    </source>
</evidence>
<evidence type="ECO:0000256" key="4">
    <source>
        <dbReference type="ARBA" id="ARBA00022643"/>
    </source>
</evidence>
<dbReference type="OrthoDB" id="276388at2759"/>
<dbReference type="InterPro" id="IPR023465">
    <property type="entry name" value="Riboflavin_kinase_dom_sf"/>
</dbReference>
<keyword evidence="6" id="KW-0547">Nucleotide-binding</keyword>